<reference evidence="2 3" key="1">
    <citation type="submission" date="2024-06" db="EMBL/GenBank/DDBJ databases">
        <title>Lysinibacillus zambalefons sp. nov., a Novel Firmicute Isolated from the Poon Bato Zambales Hyperalkaline Spring.</title>
        <authorList>
            <person name="Aja J.A."/>
            <person name="Lazaro J.E.H."/>
            <person name="Llorin L.D."/>
            <person name="Lim K.R."/>
            <person name="Teodosio J."/>
            <person name="Dalisay D.S."/>
        </authorList>
    </citation>
    <scope>NUCLEOTIDE SEQUENCE [LARGE SCALE GENOMIC DNA]</scope>
    <source>
        <strain evidence="2 3">M3</strain>
    </source>
</reference>
<dbReference type="Gene3D" id="1.10.260.40">
    <property type="entry name" value="lambda repressor-like DNA-binding domains"/>
    <property type="match status" value="1"/>
</dbReference>
<dbReference type="SUPFAM" id="SSF47413">
    <property type="entry name" value="lambda repressor-like DNA-binding domains"/>
    <property type="match status" value="1"/>
</dbReference>
<keyword evidence="3" id="KW-1185">Reference proteome</keyword>
<dbReference type="RefSeq" id="WP_349658727.1">
    <property type="nucleotide sequence ID" value="NZ_JBEGDG010000002.1"/>
</dbReference>
<evidence type="ECO:0000313" key="2">
    <source>
        <dbReference type="EMBL" id="MEQ6353978.1"/>
    </source>
</evidence>
<dbReference type="InterPro" id="IPR010982">
    <property type="entry name" value="Lambda_DNA-bd_dom_sf"/>
</dbReference>
<dbReference type="SMART" id="SM00530">
    <property type="entry name" value="HTH_XRE"/>
    <property type="match status" value="1"/>
</dbReference>
<comment type="caution">
    <text evidence="2">The sequence shown here is derived from an EMBL/GenBank/DDBJ whole genome shotgun (WGS) entry which is preliminary data.</text>
</comment>
<proteinExistence type="predicted"/>
<sequence>MTTLDRVKELCKGRGINVKSLEERLDIPNNTIYQWKRIAPSLDKIQKVADYFDVSIDYLLCRTDNKNLIEDNPVHTIAAHHDGEEWTDEELEEIEQFKRFVAMRREARKHRGE</sequence>
<dbReference type="Pfam" id="PF01381">
    <property type="entry name" value="HTH_3"/>
    <property type="match status" value="1"/>
</dbReference>
<evidence type="ECO:0000259" key="1">
    <source>
        <dbReference type="PROSITE" id="PS50943"/>
    </source>
</evidence>
<dbReference type="EMBL" id="JBEGDG010000002">
    <property type="protein sequence ID" value="MEQ6353978.1"/>
    <property type="molecule type" value="Genomic_DNA"/>
</dbReference>
<dbReference type="Proteomes" id="UP001478862">
    <property type="component" value="Unassembled WGS sequence"/>
</dbReference>
<dbReference type="PROSITE" id="PS50943">
    <property type="entry name" value="HTH_CROC1"/>
    <property type="match status" value="1"/>
</dbReference>
<name>A0ABV1MN83_9BACI</name>
<dbReference type="InterPro" id="IPR001387">
    <property type="entry name" value="Cro/C1-type_HTH"/>
</dbReference>
<accession>A0ABV1MN83</accession>
<feature type="domain" description="HTH cro/C1-type" evidence="1">
    <location>
        <begin position="7"/>
        <end position="59"/>
    </location>
</feature>
<evidence type="ECO:0000313" key="3">
    <source>
        <dbReference type="Proteomes" id="UP001478862"/>
    </source>
</evidence>
<organism evidence="2 3">
    <name type="scientific">Lysinibacillus zambalensis</name>
    <dbReference type="NCBI Taxonomy" id="3160866"/>
    <lineage>
        <taxon>Bacteria</taxon>
        <taxon>Bacillati</taxon>
        <taxon>Bacillota</taxon>
        <taxon>Bacilli</taxon>
        <taxon>Bacillales</taxon>
        <taxon>Bacillaceae</taxon>
        <taxon>Lysinibacillus</taxon>
    </lineage>
</organism>
<gene>
    <name evidence="2" type="ORF">ABNX05_05060</name>
</gene>
<protein>
    <submittedName>
        <fullName evidence="2">Helix-turn-helix transcriptional regulator</fullName>
    </submittedName>
</protein>
<dbReference type="CDD" id="cd00093">
    <property type="entry name" value="HTH_XRE"/>
    <property type="match status" value="1"/>
</dbReference>